<dbReference type="InterPro" id="IPR055170">
    <property type="entry name" value="GFO_IDH_MocA-like_dom"/>
</dbReference>
<dbReference type="RefSeq" id="WP_129231031.1">
    <property type="nucleotide sequence ID" value="NZ_SDPO01000002.1"/>
</dbReference>
<dbReference type="PANTHER" id="PTHR43708:SF5">
    <property type="entry name" value="CONSERVED EXPRESSED OXIDOREDUCTASE (EUROFUNG)-RELATED"/>
    <property type="match status" value="1"/>
</dbReference>
<dbReference type="InterPro" id="IPR036291">
    <property type="entry name" value="NAD(P)-bd_dom_sf"/>
</dbReference>
<dbReference type="GO" id="GO:0016491">
    <property type="term" value="F:oxidoreductase activity"/>
    <property type="evidence" value="ECO:0007669"/>
    <property type="project" value="UniProtKB-KW"/>
</dbReference>
<feature type="domain" description="Gfo/Idh/MocA-like oxidoreductase N-terminal" evidence="4">
    <location>
        <begin position="6"/>
        <end position="119"/>
    </location>
</feature>
<evidence type="ECO:0000256" key="1">
    <source>
        <dbReference type="ARBA" id="ARBA00010928"/>
    </source>
</evidence>
<dbReference type="Gene3D" id="3.40.50.720">
    <property type="entry name" value="NAD(P)-binding Rossmann-like Domain"/>
    <property type="match status" value="1"/>
</dbReference>
<evidence type="ECO:0000259" key="5">
    <source>
        <dbReference type="Pfam" id="PF22725"/>
    </source>
</evidence>
<dbReference type="InterPro" id="IPR000683">
    <property type="entry name" value="Gfo/Idh/MocA-like_OxRdtase_N"/>
</dbReference>
<protein>
    <submittedName>
        <fullName evidence="6">Gfo/Idh/MocA family oxidoreductase</fullName>
    </submittedName>
</protein>
<dbReference type="Gene3D" id="3.30.360.10">
    <property type="entry name" value="Dihydrodipicolinate Reductase, domain 2"/>
    <property type="match status" value="1"/>
</dbReference>
<evidence type="ECO:0000313" key="6">
    <source>
        <dbReference type="EMBL" id="RXZ48705.1"/>
    </source>
</evidence>
<comment type="similarity">
    <text evidence="1">Belongs to the Gfo/Idh/MocA family.</text>
</comment>
<dbReference type="InterPro" id="IPR051317">
    <property type="entry name" value="Gfo/Idh/MocA_oxidoreduct"/>
</dbReference>
<gene>
    <name evidence="6" type="ORF">ESP57_06835</name>
</gene>
<proteinExistence type="inferred from homology"/>
<keyword evidence="3" id="KW-0520">NAD</keyword>
<dbReference type="Pfam" id="PF22725">
    <property type="entry name" value="GFO_IDH_MocA_C3"/>
    <property type="match status" value="1"/>
</dbReference>
<evidence type="ECO:0000256" key="2">
    <source>
        <dbReference type="ARBA" id="ARBA00023002"/>
    </source>
</evidence>
<dbReference type="GO" id="GO:0000166">
    <property type="term" value="F:nucleotide binding"/>
    <property type="evidence" value="ECO:0007669"/>
    <property type="project" value="InterPro"/>
</dbReference>
<feature type="domain" description="GFO/IDH/MocA-like oxidoreductase" evidence="5">
    <location>
        <begin position="132"/>
        <end position="251"/>
    </location>
</feature>
<organism evidence="6 7">
    <name type="scientific">Agromyces fucosus</name>
    <dbReference type="NCBI Taxonomy" id="41985"/>
    <lineage>
        <taxon>Bacteria</taxon>
        <taxon>Bacillati</taxon>
        <taxon>Actinomycetota</taxon>
        <taxon>Actinomycetes</taxon>
        <taxon>Micrococcales</taxon>
        <taxon>Microbacteriaceae</taxon>
        <taxon>Agromyces</taxon>
    </lineage>
</organism>
<dbReference type="SUPFAM" id="SSF55347">
    <property type="entry name" value="Glyceraldehyde-3-phosphate dehydrogenase-like, C-terminal domain"/>
    <property type="match status" value="1"/>
</dbReference>
<evidence type="ECO:0000313" key="7">
    <source>
        <dbReference type="Proteomes" id="UP000292935"/>
    </source>
</evidence>
<evidence type="ECO:0000256" key="3">
    <source>
        <dbReference type="ARBA" id="ARBA00023027"/>
    </source>
</evidence>
<reference evidence="6 7" key="1">
    <citation type="submission" date="2019-01" db="EMBL/GenBank/DDBJ databases">
        <authorList>
            <person name="Li J."/>
        </authorList>
    </citation>
    <scope>NUCLEOTIDE SEQUENCE [LARGE SCALE GENOMIC DNA]</scope>
    <source>
        <strain evidence="6 7">CCUG 35506</strain>
    </source>
</reference>
<evidence type="ECO:0000259" key="4">
    <source>
        <dbReference type="Pfam" id="PF01408"/>
    </source>
</evidence>
<dbReference type="SUPFAM" id="SSF51735">
    <property type="entry name" value="NAD(P)-binding Rossmann-fold domains"/>
    <property type="match status" value="1"/>
</dbReference>
<dbReference type="Proteomes" id="UP000292935">
    <property type="component" value="Unassembled WGS sequence"/>
</dbReference>
<sequence length="347" mass="36337">MTKTQRVAFIGLSHYHATDWVAAVAAHPHAELVGVWDRDAVLRARFAAGAGTTAWDSREALLADADVVAIASVTSDHRDDAVAAAEAGCHLLLEKPPTADLASFAAVRQAVEASGVVFAQNLPKRLDPASLAVRRLVAAGELGPIASVRIRHGHSQAWDDGFRSSWFTDPVAAGAGALLDEGIHTLDFCRWLLGEPDAITAHVSSATGLAVEDTAVITVQYRRGPVVSITTSWSMAGASGSIEVHGRDATVDLGGVDMASRGLSGESLLRRVVRRSADAAAAREWEDLGIVPVFSSGGFHGLGITDLLDALADGRDPAAGLDDAEAALRLVEAAYESARTGRTTWLS</sequence>
<dbReference type="PANTHER" id="PTHR43708">
    <property type="entry name" value="CONSERVED EXPRESSED OXIDOREDUCTASE (EUROFUNG)"/>
    <property type="match status" value="1"/>
</dbReference>
<accession>A0A4Q2JKR4</accession>
<dbReference type="Pfam" id="PF01408">
    <property type="entry name" value="GFO_IDH_MocA"/>
    <property type="match status" value="1"/>
</dbReference>
<dbReference type="OrthoDB" id="9812981at2"/>
<dbReference type="AlphaFoldDB" id="A0A4Q2JKR4"/>
<keyword evidence="2" id="KW-0560">Oxidoreductase</keyword>
<keyword evidence="7" id="KW-1185">Reference proteome</keyword>
<dbReference type="EMBL" id="SDPO01000002">
    <property type="protein sequence ID" value="RXZ48705.1"/>
    <property type="molecule type" value="Genomic_DNA"/>
</dbReference>
<comment type="caution">
    <text evidence="6">The sequence shown here is derived from an EMBL/GenBank/DDBJ whole genome shotgun (WGS) entry which is preliminary data.</text>
</comment>
<name>A0A4Q2JKR4_9MICO</name>